<protein>
    <submittedName>
        <fullName evidence="1">Transcription factor bHLH78-like</fullName>
    </submittedName>
</protein>
<keyword evidence="2" id="KW-1185">Reference proteome</keyword>
<name>A0AAX6DSJ2_IRIPA</name>
<reference evidence="1" key="2">
    <citation type="submission" date="2023-04" db="EMBL/GenBank/DDBJ databases">
        <authorList>
            <person name="Bruccoleri R.E."/>
            <person name="Oakeley E.J."/>
            <person name="Faust A.-M."/>
            <person name="Dessus-Babus S."/>
            <person name="Altorfer M."/>
            <person name="Burckhardt D."/>
            <person name="Oertli M."/>
            <person name="Naumann U."/>
            <person name="Petersen F."/>
            <person name="Wong J."/>
        </authorList>
    </citation>
    <scope>NUCLEOTIDE SEQUENCE</scope>
    <source>
        <strain evidence="1">GSM-AAB239-AS_SAM_17_03QT</strain>
        <tissue evidence="1">Leaf</tissue>
    </source>
</reference>
<dbReference type="Proteomes" id="UP001140949">
    <property type="component" value="Unassembled WGS sequence"/>
</dbReference>
<reference evidence="1" key="1">
    <citation type="journal article" date="2023" name="GigaByte">
        <title>Genome assembly of the bearded iris, Iris pallida Lam.</title>
        <authorList>
            <person name="Bruccoleri R.E."/>
            <person name="Oakeley E.J."/>
            <person name="Faust A.M.E."/>
            <person name="Altorfer M."/>
            <person name="Dessus-Babus S."/>
            <person name="Burckhardt D."/>
            <person name="Oertli M."/>
            <person name="Naumann U."/>
            <person name="Petersen F."/>
            <person name="Wong J."/>
        </authorList>
    </citation>
    <scope>NUCLEOTIDE SEQUENCE</scope>
    <source>
        <strain evidence="1">GSM-AAB239-AS_SAM_17_03QT</strain>
    </source>
</reference>
<evidence type="ECO:0000313" key="1">
    <source>
        <dbReference type="EMBL" id="KAJ6794721.1"/>
    </source>
</evidence>
<comment type="caution">
    <text evidence="1">The sequence shown here is derived from an EMBL/GenBank/DDBJ whole genome shotgun (WGS) entry which is preliminary data.</text>
</comment>
<accession>A0AAX6DSJ2</accession>
<gene>
    <name evidence="1" type="ORF">M6B38_230345</name>
</gene>
<sequence length="69" mass="7677">MMAANLLMFFEWVGDLSQYYGVKNIQASFIVSTSLNLTDDCFFLEADSEARDAVVNVWQGRQSTGSTSV</sequence>
<dbReference type="AlphaFoldDB" id="A0AAX6DSJ2"/>
<evidence type="ECO:0000313" key="2">
    <source>
        <dbReference type="Proteomes" id="UP001140949"/>
    </source>
</evidence>
<dbReference type="EMBL" id="JANAVB010042217">
    <property type="protein sequence ID" value="KAJ6794721.1"/>
    <property type="molecule type" value="Genomic_DNA"/>
</dbReference>
<proteinExistence type="predicted"/>
<organism evidence="1 2">
    <name type="scientific">Iris pallida</name>
    <name type="common">Sweet iris</name>
    <dbReference type="NCBI Taxonomy" id="29817"/>
    <lineage>
        <taxon>Eukaryota</taxon>
        <taxon>Viridiplantae</taxon>
        <taxon>Streptophyta</taxon>
        <taxon>Embryophyta</taxon>
        <taxon>Tracheophyta</taxon>
        <taxon>Spermatophyta</taxon>
        <taxon>Magnoliopsida</taxon>
        <taxon>Liliopsida</taxon>
        <taxon>Asparagales</taxon>
        <taxon>Iridaceae</taxon>
        <taxon>Iridoideae</taxon>
        <taxon>Irideae</taxon>
        <taxon>Iris</taxon>
    </lineage>
</organism>